<keyword evidence="9" id="KW-0975">Bacterial flagellum</keyword>
<keyword evidence="5" id="KW-1003">Cell membrane</keyword>
<evidence type="ECO:0000313" key="14">
    <source>
        <dbReference type="Proteomes" id="UP001202922"/>
    </source>
</evidence>
<evidence type="ECO:0000256" key="7">
    <source>
        <dbReference type="ARBA" id="ARBA00022779"/>
    </source>
</evidence>
<dbReference type="PANTHER" id="PTHR30534:SF0">
    <property type="entry name" value="FLAGELLAR MOTOR SWITCH PROTEIN FLIG"/>
    <property type="match status" value="1"/>
</dbReference>
<accession>A0ABS9TVY1</accession>
<dbReference type="InterPro" id="IPR011002">
    <property type="entry name" value="FliG_a-hlx"/>
</dbReference>
<dbReference type="Pfam" id="PF14842">
    <property type="entry name" value="FliG_N"/>
    <property type="match status" value="1"/>
</dbReference>
<dbReference type="InterPro" id="IPR023087">
    <property type="entry name" value="Flg_Motor_Flig_C"/>
</dbReference>
<dbReference type="InterPro" id="IPR028263">
    <property type="entry name" value="FliG_N"/>
</dbReference>
<evidence type="ECO:0000256" key="2">
    <source>
        <dbReference type="ARBA" id="ARBA00004413"/>
    </source>
</evidence>
<evidence type="ECO:0000313" key="13">
    <source>
        <dbReference type="EMBL" id="MCH6468521.1"/>
    </source>
</evidence>
<evidence type="ECO:0000256" key="6">
    <source>
        <dbReference type="ARBA" id="ARBA00022500"/>
    </source>
</evidence>
<feature type="domain" description="Flagellar motor switch protein FliG N-terminal" evidence="12">
    <location>
        <begin position="9"/>
        <end position="110"/>
    </location>
</feature>
<dbReference type="Proteomes" id="UP001202922">
    <property type="component" value="Unassembled WGS sequence"/>
</dbReference>
<evidence type="ECO:0000256" key="9">
    <source>
        <dbReference type="ARBA" id="ARBA00023143"/>
    </source>
</evidence>
<evidence type="ECO:0000256" key="3">
    <source>
        <dbReference type="ARBA" id="ARBA00010299"/>
    </source>
</evidence>
<keyword evidence="14" id="KW-1185">Reference proteome</keyword>
<dbReference type="PANTHER" id="PTHR30534">
    <property type="entry name" value="FLAGELLAR MOTOR SWITCH PROTEIN FLIG"/>
    <property type="match status" value="1"/>
</dbReference>
<evidence type="ECO:0000256" key="5">
    <source>
        <dbReference type="ARBA" id="ARBA00022475"/>
    </source>
</evidence>
<keyword evidence="13" id="KW-0282">Flagellum</keyword>
<evidence type="ECO:0000259" key="10">
    <source>
        <dbReference type="Pfam" id="PF01706"/>
    </source>
</evidence>
<dbReference type="RefSeq" id="WP_241050305.1">
    <property type="nucleotide sequence ID" value="NZ_JAKZBV010000001.1"/>
</dbReference>
<dbReference type="Pfam" id="PF01706">
    <property type="entry name" value="FliG_C"/>
    <property type="match status" value="1"/>
</dbReference>
<dbReference type="InterPro" id="IPR032779">
    <property type="entry name" value="FliG_M"/>
</dbReference>
<keyword evidence="6" id="KW-0145">Chemotaxis</keyword>
<dbReference type="Pfam" id="PF14841">
    <property type="entry name" value="FliG_M"/>
    <property type="match status" value="1"/>
</dbReference>
<protein>
    <recommendedName>
        <fullName evidence="4">Flagellar motor switch protein FliG</fullName>
    </recommendedName>
</protein>
<dbReference type="Gene3D" id="1.10.220.30">
    <property type="match status" value="3"/>
</dbReference>
<evidence type="ECO:0000259" key="12">
    <source>
        <dbReference type="Pfam" id="PF14842"/>
    </source>
</evidence>
<evidence type="ECO:0000256" key="1">
    <source>
        <dbReference type="ARBA" id="ARBA00004117"/>
    </source>
</evidence>
<feature type="domain" description="Flagellar motor switch protein FliG C-terminal" evidence="10">
    <location>
        <begin position="225"/>
        <end position="330"/>
    </location>
</feature>
<dbReference type="NCBIfam" id="TIGR00207">
    <property type="entry name" value="fliG"/>
    <property type="match status" value="1"/>
</dbReference>
<keyword evidence="13" id="KW-0966">Cell projection</keyword>
<proteinExistence type="inferred from homology"/>
<dbReference type="PRINTS" id="PR00954">
    <property type="entry name" value="FLGMOTORFLIG"/>
</dbReference>
<dbReference type="InterPro" id="IPR000090">
    <property type="entry name" value="Flg_Motor_Flig"/>
</dbReference>
<feature type="domain" description="Flagellar motor switch protein FliG middle" evidence="11">
    <location>
        <begin position="120"/>
        <end position="189"/>
    </location>
</feature>
<comment type="subcellular location">
    <subcellularLocation>
        <location evidence="1">Bacterial flagellum basal body</location>
    </subcellularLocation>
    <subcellularLocation>
        <location evidence="2">Cell membrane</location>
        <topology evidence="2">Peripheral membrane protein</topology>
        <orientation evidence="2">Cytoplasmic side</orientation>
    </subcellularLocation>
</comment>
<gene>
    <name evidence="13" type="primary">fliG</name>
    <name evidence="13" type="ORF">L0M17_00735</name>
</gene>
<reference evidence="13 14" key="1">
    <citation type="submission" date="2022-03" db="EMBL/GenBank/DDBJ databases">
        <title>Sinomonas sp. isolated from a soil.</title>
        <authorList>
            <person name="Han J."/>
            <person name="Kim D.-U."/>
        </authorList>
    </citation>
    <scope>NUCLEOTIDE SEQUENCE [LARGE SCALE GENOMIC DNA]</scope>
    <source>
        <strain evidence="13 14">5-5</strain>
    </source>
</reference>
<evidence type="ECO:0000256" key="4">
    <source>
        <dbReference type="ARBA" id="ARBA00021870"/>
    </source>
</evidence>
<name>A0ABS9TVY1_9MICC</name>
<dbReference type="SUPFAM" id="SSF48029">
    <property type="entry name" value="FliG"/>
    <property type="match status" value="2"/>
</dbReference>
<evidence type="ECO:0000256" key="8">
    <source>
        <dbReference type="ARBA" id="ARBA00023136"/>
    </source>
</evidence>
<keyword evidence="7" id="KW-0283">Flagellar rotation</keyword>
<keyword evidence="8" id="KW-0472">Membrane</keyword>
<comment type="similarity">
    <text evidence="3">Belongs to the FliG family.</text>
</comment>
<dbReference type="EMBL" id="JAKZBV010000001">
    <property type="protein sequence ID" value="MCH6468521.1"/>
    <property type="molecule type" value="Genomic_DNA"/>
</dbReference>
<sequence length="341" mass="36244">MTPALAPALTGTQKVAIVLMQMSPENASKVMAHFSESEAEEVAAEIVRLSRVDAGVSEQVIAEFHEIAVSGRRTTRGGRDLAVGLLESSFGPDRAAGVMDRLASTMAGKSFEFLDSVDASQLLTLLDGELPETVALVLAHLRPAKASEVMAGLGEAQAIDVAQALATMGSATPEAVTIIAESLKARTSTAVPSGRKQAEVMGGIQPLVDIINRSDIATERTVLDGLQERDPELAEEVRSKMLTFADIVKLERRDVQQILRGIDAGVLARAMKGAAAPVLEAINSNVSDRNREILQSEIAAVGPVRASEVQEARASIVRTIRELEASGDITVRRGEEDDLVY</sequence>
<organism evidence="13 14">
    <name type="scientific">Sinomonas terrae</name>
    <dbReference type="NCBI Taxonomy" id="2908838"/>
    <lineage>
        <taxon>Bacteria</taxon>
        <taxon>Bacillati</taxon>
        <taxon>Actinomycetota</taxon>
        <taxon>Actinomycetes</taxon>
        <taxon>Micrococcales</taxon>
        <taxon>Micrococcaceae</taxon>
        <taxon>Sinomonas</taxon>
    </lineage>
</organism>
<comment type="caution">
    <text evidence="13">The sequence shown here is derived from an EMBL/GenBank/DDBJ whole genome shotgun (WGS) entry which is preliminary data.</text>
</comment>
<evidence type="ECO:0000259" key="11">
    <source>
        <dbReference type="Pfam" id="PF14841"/>
    </source>
</evidence>
<keyword evidence="13" id="KW-0969">Cilium</keyword>